<dbReference type="EMBL" id="HBER01015277">
    <property type="protein sequence ID" value="CAD8532415.1"/>
    <property type="molecule type" value="Transcribed_RNA"/>
</dbReference>
<dbReference type="AlphaFoldDB" id="A0A6U5EYW0"/>
<dbReference type="InterPro" id="IPR000222">
    <property type="entry name" value="PP2C_BS"/>
</dbReference>
<dbReference type="SUPFAM" id="SSF81606">
    <property type="entry name" value="PP2C-like"/>
    <property type="match status" value="1"/>
</dbReference>
<dbReference type="GO" id="GO:0046872">
    <property type="term" value="F:metal ion binding"/>
    <property type="evidence" value="ECO:0007669"/>
    <property type="project" value="UniProtKB-KW"/>
</dbReference>
<keyword evidence="2 4" id="KW-0378">Hydrolase</keyword>
<name>A0A6U5EYW0_9EUKA</name>
<organism evidence="6">
    <name type="scientific">Calcidiscus leptoporus</name>
    <dbReference type="NCBI Taxonomy" id="127549"/>
    <lineage>
        <taxon>Eukaryota</taxon>
        <taxon>Haptista</taxon>
        <taxon>Haptophyta</taxon>
        <taxon>Prymnesiophyceae</taxon>
        <taxon>Coccolithales</taxon>
        <taxon>Calcidiscaceae</taxon>
        <taxon>Calcidiscus</taxon>
    </lineage>
</organism>
<evidence type="ECO:0000256" key="4">
    <source>
        <dbReference type="RuleBase" id="RU003465"/>
    </source>
</evidence>
<evidence type="ECO:0000313" key="7">
    <source>
        <dbReference type="EMBL" id="CAD8532415.1"/>
    </source>
</evidence>
<accession>A0A6U5EYW0</accession>
<reference evidence="6" key="1">
    <citation type="submission" date="2021-01" db="EMBL/GenBank/DDBJ databases">
        <authorList>
            <person name="Corre E."/>
            <person name="Pelletier E."/>
            <person name="Niang G."/>
            <person name="Scheremetjew M."/>
            <person name="Finn R."/>
            <person name="Kale V."/>
            <person name="Holt S."/>
            <person name="Cochrane G."/>
            <person name="Meng A."/>
            <person name="Brown T."/>
            <person name="Cohen L."/>
        </authorList>
    </citation>
    <scope>NUCLEOTIDE SEQUENCE</scope>
    <source>
        <strain evidence="6">RCC1130</strain>
    </source>
</reference>
<comment type="similarity">
    <text evidence="4">Belongs to the PP2C family.</text>
</comment>
<dbReference type="CDD" id="cd00143">
    <property type="entry name" value="PP2Cc"/>
    <property type="match status" value="1"/>
</dbReference>
<proteinExistence type="inferred from homology"/>
<dbReference type="Pfam" id="PF00481">
    <property type="entry name" value="PP2C"/>
    <property type="match status" value="1"/>
</dbReference>
<dbReference type="EMBL" id="HBER01015276">
    <property type="protein sequence ID" value="CAD8532414.1"/>
    <property type="molecule type" value="Transcribed_RNA"/>
</dbReference>
<protein>
    <recommendedName>
        <fullName evidence="5">PPM-type phosphatase domain-containing protein</fullName>
    </recommendedName>
</protein>
<evidence type="ECO:0000313" key="6">
    <source>
        <dbReference type="EMBL" id="CAD8532414.1"/>
    </source>
</evidence>
<evidence type="ECO:0000256" key="3">
    <source>
        <dbReference type="ARBA" id="ARBA00022912"/>
    </source>
</evidence>
<evidence type="ECO:0000259" key="5">
    <source>
        <dbReference type="PROSITE" id="PS51746"/>
    </source>
</evidence>
<dbReference type="SMART" id="SM00332">
    <property type="entry name" value="PP2Cc"/>
    <property type="match status" value="1"/>
</dbReference>
<sequence>MEDAHLVLQQLPAPAGEPSWRWPQLAVFAVYDGHAGAEASDFARRRLHEIFARRLSERISAGAAGACATGSTDISAPVAAAVDVSELCGALREAFVDTDAEFCASTLHNSGTTAVVAVCTGTHLVVANAGDSRAYVWRQGQPLELSVDHKPDRADEQARICEAGGFVARGRVLHSLAVSRAIGDREYKQVSAANDDSGLHFKAPLVTAEPEVRVCRVAEGDQLLLACDGLWEVLTADKAFNFLHAAEVTKRPHRAVRQLVTAAEEEYRSTDNITAVFAVL</sequence>
<evidence type="ECO:0000313" key="8">
    <source>
        <dbReference type="EMBL" id="CAD8532417.1"/>
    </source>
</evidence>
<dbReference type="InterPro" id="IPR001932">
    <property type="entry name" value="PPM-type_phosphatase-like_dom"/>
</dbReference>
<keyword evidence="1" id="KW-0479">Metal-binding</keyword>
<dbReference type="PROSITE" id="PS01032">
    <property type="entry name" value="PPM_1"/>
    <property type="match status" value="1"/>
</dbReference>
<dbReference type="PANTHER" id="PTHR47992">
    <property type="entry name" value="PROTEIN PHOSPHATASE"/>
    <property type="match status" value="1"/>
</dbReference>
<dbReference type="InterPro" id="IPR015655">
    <property type="entry name" value="PP2C"/>
</dbReference>
<dbReference type="PROSITE" id="PS51746">
    <property type="entry name" value="PPM_2"/>
    <property type="match status" value="1"/>
</dbReference>
<dbReference type="InterPro" id="IPR036457">
    <property type="entry name" value="PPM-type-like_dom_sf"/>
</dbReference>
<dbReference type="Gene3D" id="3.60.40.10">
    <property type="entry name" value="PPM-type phosphatase domain"/>
    <property type="match status" value="1"/>
</dbReference>
<evidence type="ECO:0000256" key="1">
    <source>
        <dbReference type="ARBA" id="ARBA00022723"/>
    </source>
</evidence>
<feature type="domain" description="PPM-type phosphatase" evidence="5">
    <location>
        <begin position="1"/>
        <end position="280"/>
    </location>
</feature>
<keyword evidence="3 4" id="KW-0904">Protein phosphatase</keyword>
<dbReference type="GO" id="GO:0004722">
    <property type="term" value="F:protein serine/threonine phosphatase activity"/>
    <property type="evidence" value="ECO:0007669"/>
    <property type="project" value="InterPro"/>
</dbReference>
<dbReference type="EMBL" id="HBER01015279">
    <property type="protein sequence ID" value="CAD8532417.1"/>
    <property type="molecule type" value="Transcribed_RNA"/>
</dbReference>
<evidence type="ECO:0000256" key="2">
    <source>
        <dbReference type="ARBA" id="ARBA00022801"/>
    </source>
</evidence>
<gene>
    <name evidence="6" type="ORF">CLEP1334_LOCUS7669</name>
    <name evidence="7" type="ORF">CLEP1334_LOCUS7670</name>
    <name evidence="8" type="ORF">CLEP1334_LOCUS7672</name>
</gene>